<dbReference type="AlphaFoldDB" id="A0A9X0U6H9"/>
<gene>
    <name evidence="1" type="ORF">HDF14_005293</name>
</gene>
<protein>
    <submittedName>
        <fullName evidence="1">Uncharacterized protein</fullName>
    </submittedName>
</protein>
<evidence type="ECO:0000313" key="2">
    <source>
        <dbReference type="Proteomes" id="UP000535182"/>
    </source>
</evidence>
<dbReference type="EMBL" id="JACHEB010000017">
    <property type="protein sequence ID" value="MBB5331644.1"/>
    <property type="molecule type" value="Genomic_DNA"/>
</dbReference>
<comment type="caution">
    <text evidence="1">The sequence shown here is derived from an EMBL/GenBank/DDBJ whole genome shotgun (WGS) entry which is preliminary data.</text>
</comment>
<dbReference type="Proteomes" id="UP000535182">
    <property type="component" value="Unassembled WGS sequence"/>
</dbReference>
<organism evidence="1 2">
    <name type="scientific">Tunturiibacter gelidiferens</name>
    <dbReference type="NCBI Taxonomy" id="3069689"/>
    <lineage>
        <taxon>Bacteria</taxon>
        <taxon>Pseudomonadati</taxon>
        <taxon>Acidobacteriota</taxon>
        <taxon>Terriglobia</taxon>
        <taxon>Terriglobales</taxon>
        <taxon>Acidobacteriaceae</taxon>
        <taxon>Tunturiibacter</taxon>
    </lineage>
</organism>
<evidence type="ECO:0000313" key="1">
    <source>
        <dbReference type="EMBL" id="MBB5331644.1"/>
    </source>
</evidence>
<name>A0A9X0U6H9_9BACT</name>
<proteinExistence type="predicted"/>
<keyword evidence="2" id="KW-1185">Reference proteome</keyword>
<accession>A0A9X0U6H9</accession>
<sequence length="138" mass="15645">MYSPSSVFSSEDEWTPTRCLLPMCGEIHISTLLPDGEPVQCLYRQTFSRQQRKRPHSMTAPALKAAEIERDVKRQRVIAQYRAQLIGGPVLLLTFRNMHVQFDPRNLQPAHGGEDAGREVVEPSLRQPAVHIHTTGYP</sequence>
<reference evidence="1 2" key="1">
    <citation type="submission" date="2020-08" db="EMBL/GenBank/DDBJ databases">
        <title>Genomic Encyclopedia of Type Strains, Phase IV (KMG-V): Genome sequencing to study the core and pangenomes of soil and plant-associated prokaryotes.</title>
        <authorList>
            <person name="Whitman W."/>
        </authorList>
    </citation>
    <scope>NUCLEOTIDE SEQUENCE [LARGE SCALE GENOMIC DNA]</scope>
    <source>
        <strain evidence="1 2">X5P2</strain>
    </source>
</reference>
<dbReference type="RefSeq" id="WP_183981471.1">
    <property type="nucleotide sequence ID" value="NZ_JACHEB010000017.1"/>
</dbReference>